<comment type="similarity">
    <text evidence="3">Belongs to the methyl-accepting chemotaxis (MCP) protein family.</text>
</comment>
<dbReference type="PROSITE" id="PS50111">
    <property type="entry name" value="CHEMOTAXIS_TRANSDUC_2"/>
    <property type="match status" value="1"/>
</dbReference>
<name>A0A4Q2U3W3_9HYPH</name>
<evidence type="ECO:0000256" key="1">
    <source>
        <dbReference type="ARBA" id="ARBA00004370"/>
    </source>
</evidence>
<dbReference type="EMBL" id="QYBB01000024">
    <property type="protein sequence ID" value="RYC30478.1"/>
    <property type="molecule type" value="Genomic_DNA"/>
</dbReference>
<feature type="domain" description="HAMP" evidence="7">
    <location>
        <begin position="92"/>
        <end position="144"/>
    </location>
</feature>
<feature type="compositionally biased region" description="Basic and acidic residues" evidence="5">
    <location>
        <begin position="73"/>
        <end position="82"/>
    </location>
</feature>
<dbReference type="Proteomes" id="UP000290759">
    <property type="component" value="Unassembled WGS sequence"/>
</dbReference>
<gene>
    <name evidence="8" type="ORF">D3273_18235</name>
</gene>
<dbReference type="SUPFAM" id="SSF58104">
    <property type="entry name" value="Methyl-accepting chemotaxis protein (MCP) signaling domain"/>
    <property type="match status" value="1"/>
</dbReference>
<dbReference type="CDD" id="cd06225">
    <property type="entry name" value="HAMP"/>
    <property type="match status" value="1"/>
</dbReference>
<proteinExistence type="inferred from homology"/>
<evidence type="ECO:0000256" key="3">
    <source>
        <dbReference type="ARBA" id="ARBA00029447"/>
    </source>
</evidence>
<comment type="caution">
    <text evidence="8">The sequence shown here is derived from an EMBL/GenBank/DDBJ whole genome shotgun (WGS) entry which is preliminary data.</text>
</comment>
<dbReference type="GO" id="GO:0016020">
    <property type="term" value="C:membrane"/>
    <property type="evidence" value="ECO:0007669"/>
    <property type="project" value="UniProtKB-SubCell"/>
</dbReference>
<comment type="subcellular location">
    <subcellularLocation>
        <location evidence="1">Membrane</location>
    </subcellularLocation>
</comment>
<dbReference type="PANTHER" id="PTHR43531">
    <property type="entry name" value="PROTEIN ICFG"/>
    <property type="match status" value="1"/>
</dbReference>
<dbReference type="GO" id="GO:0006935">
    <property type="term" value="P:chemotaxis"/>
    <property type="evidence" value="ECO:0007669"/>
    <property type="project" value="UniProtKB-KW"/>
</dbReference>
<evidence type="ECO:0000256" key="2">
    <source>
        <dbReference type="ARBA" id="ARBA00022500"/>
    </source>
</evidence>
<reference evidence="8 9" key="2">
    <citation type="submission" date="2019-02" db="EMBL/GenBank/DDBJ databases">
        <title>'Lichenibacterium ramalinii' gen. nov. sp. nov., 'Lichenibacterium minor' gen. nov. sp. nov.</title>
        <authorList>
            <person name="Pankratov T."/>
        </authorList>
    </citation>
    <scope>NUCLEOTIDE SEQUENCE [LARGE SCALE GENOMIC DNA]</scope>
    <source>
        <strain evidence="8 9">RmlP026</strain>
    </source>
</reference>
<feature type="domain" description="Methyl-accepting transducer" evidence="6">
    <location>
        <begin position="149"/>
        <end position="378"/>
    </location>
</feature>
<accession>A0A4Q2U3W3</accession>
<organism evidence="8 9">
    <name type="scientific">Lichenibacterium minor</name>
    <dbReference type="NCBI Taxonomy" id="2316528"/>
    <lineage>
        <taxon>Bacteria</taxon>
        <taxon>Pseudomonadati</taxon>
        <taxon>Pseudomonadota</taxon>
        <taxon>Alphaproteobacteria</taxon>
        <taxon>Hyphomicrobiales</taxon>
        <taxon>Lichenihabitantaceae</taxon>
        <taxon>Lichenibacterium</taxon>
    </lineage>
</organism>
<dbReference type="InterPro" id="IPR003660">
    <property type="entry name" value="HAMP_dom"/>
</dbReference>
<keyword evidence="4" id="KW-0807">Transducer</keyword>
<dbReference type="PROSITE" id="PS50885">
    <property type="entry name" value="HAMP"/>
    <property type="match status" value="2"/>
</dbReference>
<evidence type="ECO:0000259" key="6">
    <source>
        <dbReference type="PROSITE" id="PS50111"/>
    </source>
</evidence>
<reference evidence="8 9" key="1">
    <citation type="submission" date="2018-12" db="EMBL/GenBank/DDBJ databases">
        <authorList>
            <person name="Grouzdev D.S."/>
            <person name="Krutkina M.S."/>
        </authorList>
    </citation>
    <scope>NUCLEOTIDE SEQUENCE [LARGE SCALE GENOMIC DNA]</scope>
    <source>
        <strain evidence="8 9">RmlP026</strain>
    </source>
</reference>
<evidence type="ECO:0000313" key="9">
    <source>
        <dbReference type="Proteomes" id="UP000290759"/>
    </source>
</evidence>
<dbReference type="InterPro" id="IPR004089">
    <property type="entry name" value="MCPsignal_dom"/>
</dbReference>
<dbReference type="GO" id="GO:0007165">
    <property type="term" value="P:signal transduction"/>
    <property type="evidence" value="ECO:0007669"/>
    <property type="project" value="UniProtKB-KW"/>
</dbReference>
<keyword evidence="9" id="KW-1185">Reference proteome</keyword>
<dbReference type="Gene3D" id="1.10.287.950">
    <property type="entry name" value="Methyl-accepting chemotaxis protein"/>
    <property type="match status" value="1"/>
</dbReference>
<sequence>MVGFAVWIVRSIARPVTSMVKAMHAVVAGDLEAPIPYADRSDEIGQMAGAAEAFRQASFENRRLEQEASQARGRGEAERRDIQASAEAAAQRRLLDTTAVLAAGLNGLASGDRTTRLDVPLPPEYEQLRLDLNQAILQLGTTISGVAQVADQIDAGSRHINRSSDDLSSRTERQAASLEQTAAALDEITAAARKASDTALSARDLVAATRQDAESSSVVVRQAVEAMNDIERSAREIGQIISVIDEIAFQTNLLALNAGVEAARAGDAGRGFAVVASEVRALAQRSADAAKEIKGLILASSDQVSRGVDLVGRVEAVLSTIVAQVGRIDGGIAEMASSGHEQSSALEQVNIAINQLDQTTQQNAAMVEEATAATHALHGEAETLSELIRRFKITQAGRSDAFEPRLAPVPARGTTPRLQMRTIGQSAIPAELASSGSWEEF</sequence>
<dbReference type="OrthoDB" id="8482111at2"/>
<evidence type="ECO:0000256" key="5">
    <source>
        <dbReference type="SAM" id="MobiDB-lite"/>
    </source>
</evidence>
<keyword evidence="2" id="KW-0145">Chemotaxis</keyword>
<dbReference type="AlphaFoldDB" id="A0A4Q2U3W3"/>
<dbReference type="SMART" id="SM00304">
    <property type="entry name" value="HAMP"/>
    <property type="match status" value="2"/>
</dbReference>
<dbReference type="SMART" id="SM00283">
    <property type="entry name" value="MA"/>
    <property type="match status" value="1"/>
</dbReference>
<evidence type="ECO:0000259" key="7">
    <source>
        <dbReference type="PROSITE" id="PS50885"/>
    </source>
</evidence>
<feature type="region of interest" description="Disordered" evidence="5">
    <location>
        <begin position="64"/>
        <end position="83"/>
    </location>
</feature>
<dbReference type="FunFam" id="1.10.287.950:FF:000001">
    <property type="entry name" value="Methyl-accepting chemotaxis sensory transducer"/>
    <property type="match status" value="1"/>
</dbReference>
<protein>
    <submittedName>
        <fullName evidence="8">Methyl-accepting chemotaxis protein</fullName>
    </submittedName>
</protein>
<dbReference type="Pfam" id="PF00015">
    <property type="entry name" value="MCPsignal"/>
    <property type="match status" value="1"/>
</dbReference>
<feature type="domain" description="HAMP" evidence="7">
    <location>
        <begin position="10"/>
        <end position="63"/>
    </location>
</feature>
<dbReference type="PANTHER" id="PTHR43531:SF11">
    <property type="entry name" value="METHYL-ACCEPTING CHEMOTAXIS PROTEIN 3"/>
    <property type="match status" value="1"/>
</dbReference>
<dbReference type="Pfam" id="PF00672">
    <property type="entry name" value="HAMP"/>
    <property type="match status" value="1"/>
</dbReference>
<dbReference type="Gene3D" id="1.10.8.500">
    <property type="entry name" value="HAMP domain in histidine kinase"/>
    <property type="match status" value="1"/>
</dbReference>
<dbReference type="SUPFAM" id="SSF158472">
    <property type="entry name" value="HAMP domain-like"/>
    <property type="match status" value="1"/>
</dbReference>
<evidence type="ECO:0000313" key="8">
    <source>
        <dbReference type="EMBL" id="RYC30478.1"/>
    </source>
</evidence>
<dbReference type="CDD" id="cd11386">
    <property type="entry name" value="MCP_signal"/>
    <property type="match status" value="1"/>
</dbReference>
<evidence type="ECO:0000256" key="4">
    <source>
        <dbReference type="PROSITE-ProRule" id="PRU00284"/>
    </source>
</evidence>
<dbReference type="InterPro" id="IPR051310">
    <property type="entry name" value="MCP_chemotaxis"/>
</dbReference>